<dbReference type="PANTHER" id="PTHR31104">
    <property type="entry name" value="PEPTIDE-N4-(N-ACETYL-BETA-GLUCOSAMINYL)ASPARAGINE AMIDASE A PROTEIN"/>
    <property type="match status" value="1"/>
</dbReference>
<dbReference type="AlphaFoldDB" id="C5M6R9"/>
<dbReference type="EMBL" id="GG692396">
    <property type="protein sequence ID" value="EER34689.1"/>
    <property type="molecule type" value="Genomic_DNA"/>
</dbReference>
<dbReference type="OrthoDB" id="1612078at2759"/>
<dbReference type="RefSeq" id="XP_002547244.1">
    <property type="nucleotide sequence ID" value="XM_002547198.1"/>
</dbReference>
<dbReference type="Pfam" id="PF12222">
    <property type="entry name" value="PNGaseA"/>
    <property type="match status" value="1"/>
</dbReference>
<keyword evidence="2" id="KW-0472">Membrane</keyword>
<dbReference type="InterPro" id="IPR021102">
    <property type="entry name" value="PNGase_A"/>
</dbReference>
<proteinExistence type="predicted"/>
<dbReference type="HOGENOM" id="CLU_1063750_0_0_1"/>
<feature type="domain" description="Peptide N-acetyl-beta-D-glucosaminyl asparaginase amidase A N-terminal" evidence="3">
    <location>
        <begin position="145"/>
        <end position="262"/>
    </location>
</feature>
<gene>
    <name evidence="4" type="ORF">CTRG_01550</name>
</gene>
<reference evidence="4 5" key="1">
    <citation type="journal article" date="2009" name="Nature">
        <title>Evolution of pathogenicity and sexual reproduction in eight Candida genomes.</title>
        <authorList>
            <person name="Butler G."/>
            <person name="Rasmussen M.D."/>
            <person name="Lin M.F."/>
            <person name="Santos M.A."/>
            <person name="Sakthikumar S."/>
            <person name="Munro C.A."/>
            <person name="Rheinbay E."/>
            <person name="Grabherr M."/>
            <person name="Forche A."/>
            <person name="Reedy J.L."/>
            <person name="Agrafioti I."/>
            <person name="Arnaud M.B."/>
            <person name="Bates S."/>
            <person name="Brown A.J."/>
            <person name="Brunke S."/>
            <person name="Costanzo M.C."/>
            <person name="Fitzpatrick D.A."/>
            <person name="de Groot P.W."/>
            <person name="Harris D."/>
            <person name="Hoyer L.L."/>
            <person name="Hube B."/>
            <person name="Klis F.M."/>
            <person name="Kodira C."/>
            <person name="Lennard N."/>
            <person name="Logue M.E."/>
            <person name="Martin R."/>
            <person name="Neiman A.M."/>
            <person name="Nikolaou E."/>
            <person name="Quail M.A."/>
            <person name="Quinn J."/>
            <person name="Santos M.C."/>
            <person name="Schmitzberger F.F."/>
            <person name="Sherlock G."/>
            <person name="Shah P."/>
            <person name="Silverstein K.A."/>
            <person name="Skrzypek M.S."/>
            <person name="Soll D."/>
            <person name="Staggs R."/>
            <person name="Stansfield I."/>
            <person name="Stumpf M.P."/>
            <person name="Sudbery P.E."/>
            <person name="Srikantha T."/>
            <person name="Zeng Q."/>
            <person name="Berman J."/>
            <person name="Berriman M."/>
            <person name="Heitman J."/>
            <person name="Gow N.A."/>
            <person name="Lorenz M.C."/>
            <person name="Birren B.W."/>
            <person name="Kellis M."/>
            <person name="Cuomo C.A."/>
        </authorList>
    </citation>
    <scope>NUCLEOTIDE SEQUENCE [LARGE SCALE GENOMIC DNA]</scope>
    <source>
        <strain evidence="5">ATCC MYA-3404 / T1</strain>
    </source>
</reference>
<dbReference type="Proteomes" id="UP000002037">
    <property type="component" value="Unassembled WGS sequence"/>
</dbReference>
<sequence>MSFQDKNPDEEYSFPQAELPPYSDISNTVDEEKQSFLNDDKKENYENSPSLKVARSSDKLKRFCQVFSLIGVLYLVNFVYLNFSDFQNGLSRYNFNLGCNKPPTKPLEQHPIFRNLIDIVDTSYSEEEGEDIASKGKQIISVTNPFVPKPFYGKSVYSSKLLHHKFGNSWGKPAVVNFTVPTNISFEAVVLTLHTEVDGVQFDRLANLFVDGVQVWRTSTIEPSGRKKFSDFKKDISKYSKLFKKDNVQILFQLDNLLTDKL</sequence>
<protein>
    <recommendedName>
        <fullName evidence="3">Peptide N-acetyl-beta-D-glucosaminyl asparaginase amidase A N-terminal domain-containing protein</fullName>
    </recommendedName>
</protein>
<name>C5M6R9_CANTT</name>
<dbReference type="eggNOG" id="ENOG502QSXK">
    <property type="taxonomic scope" value="Eukaryota"/>
</dbReference>
<dbReference type="STRING" id="294747.C5M6R9"/>
<dbReference type="VEuPathDB" id="FungiDB:CTRG_01550"/>
<keyword evidence="5" id="KW-1185">Reference proteome</keyword>
<feature type="transmembrane region" description="Helical" evidence="2">
    <location>
        <begin position="63"/>
        <end position="83"/>
    </location>
</feature>
<keyword evidence="2" id="KW-0812">Transmembrane</keyword>
<evidence type="ECO:0000313" key="4">
    <source>
        <dbReference type="EMBL" id="EER34689.1"/>
    </source>
</evidence>
<accession>C5M6R9</accession>
<dbReference type="GeneID" id="8300765"/>
<dbReference type="InterPro" id="IPR056948">
    <property type="entry name" value="PNGaseA_N"/>
</dbReference>
<keyword evidence="2" id="KW-1133">Transmembrane helix</keyword>
<feature type="region of interest" description="Disordered" evidence="1">
    <location>
        <begin position="1"/>
        <end position="25"/>
    </location>
</feature>
<evidence type="ECO:0000259" key="3">
    <source>
        <dbReference type="Pfam" id="PF12222"/>
    </source>
</evidence>
<feature type="non-terminal residue" evidence="4">
    <location>
        <position position="262"/>
    </location>
</feature>
<evidence type="ECO:0000256" key="1">
    <source>
        <dbReference type="SAM" id="MobiDB-lite"/>
    </source>
</evidence>
<evidence type="ECO:0000313" key="5">
    <source>
        <dbReference type="Proteomes" id="UP000002037"/>
    </source>
</evidence>
<dbReference type="KEGG" id="ctp:CTRG_01550"/>
<organism evidence="4 5">
    <name type="scientific">Candida tropicalis (strain ATCC MYA-3404 / T1)</name>
    <name type="common">Yeast</name>
    <dbReference type="NCBI Taxonomy" id="294747"/>
    <lineage>
        <taxon>Eukaryota</taxon>
        <taxon>Fungi</taxon>
        <taxon>Dikarya</taxon>
        <taxon>Ascomycota</taxon>
        <taxon>Saccharomycotina</taxon>
        <taxon>Pichiomycetes</taxon>
        <taxon>Debaryomycetaceae</taxon>
        <taxon>Candida/Lodderomyces clade</taxon>
        <taxon>Candida</taxon>
    </lineage>
</organism>
<evidence type="ECO:0000256" key="2">
    <source>
        <dbReference type="SAM" id="Phobius"/>
    </source>
</evidence>